<feature type="signal peptide" evidence="1">
    <location>
        <begin position="1"/>
        <end position="16"/>
    </location>
</feature>
<reference evidence="2" key="1">
    <citation type="submission" date="2023-08" db="EMBL/GenBank/DDBJ databases">
        <authorList>
            <person name="Chen Y."/>
            <person name="Shah S."/>
            <person name="Dougan E. K."/>
            <person name="Thang M."/>
            <person name="Chan C."/>
        </authorList>
    </citation>
    <scope>NUCLEOTIDE SEQUENCE</scope>
</reference>
<accession>A0AA36I653</accession>
<name>A0AA36I653_9DINO</name>
<evidence type="ECO:0000313" key="3">
    <source>
        <dbReference type="Proteomes" id="UP001178507"/>
    </source>
</evidence>
<evidence type="ECO:0008006" key="4">
    <source>
        <dbReference type="Google" id="ProtNLM"/>
    </source>
</evidence>
<comment type="caution">
    <text evidence="2">The sequence shown here is derived from an EMBL/GenBank/DDBJ whole genome shotgun (WGS) entry which is preliminary data.</text>
</comment>
<proteinExistence type="predicted"/>
<evidence type="ECO:0000313" key="2">
    <source>
        <dbReference type="EMBL" id="CAJ1380815.1"/>
    </source>
</evidence>
<keyword evidence="3" id="KW-1185">Reference proteome</keyword>
<gene>
    <name evidence="2" type="ORF">EVOR1521_LOCUS8660</name>
</gene>
<dbReference type="Proteomes" id="UP001178507">
    <property type="component" value="Unassembled WGS sequence"/>
</dbReference>
<sequence length="2147" mass="230247">MRHVSWLSLFVSVAEAAYLFDVAVEVLAPAAEQESFLWIGFRTSRSYSYDSSDFPFHSLLIDEESTEKSLVFSADCGALLELSGGWPGSVTCGEGFFQFDGRLKAFTWYELVVKVKMSSSAASVSSLPLHLKVGRQTSVPLSLAEVEFFDSSFGAIEAGPLNAWHWPGPFLNLTTGLEIVSPRTFLLPEVTFDLEMLLQVPAMTSPASFLILARPFTAWALTSFGIPPGLEDENASCNSSVSISQQVPYRCYWISFGSNGRANGMKLVFDELPLDSVKLQVSSIRSPAQGSFDQWLVVALEGDGRAGNASEPRPGRAMAESLHRILVQPVPDIEILNFSSSAVSMLNEVRLQVTPRATIYGQAGLESYMKVYLPMVMGEIVSCNLEPVAVWGGFASYFDRFLAQQSSAQKTCMIVASSPGLSFFAQTSYVIALTFYNAPIAFRGEEHAWQLELHSPASSALTFSIAAPFDVVSAFPLFQLRLSRLAVSELMTVDQKGLARIDFQVAGEPDQVGPDGPALCVRLTPPEGFSFGVWCDSFQVLLGLPLATTCEIRSRVATLKLPTALPAEPLAFSLGLWNPPSRLALDQHAATWAIESRHGDCGRLHGQRLGQTSTFGPWPQALYPLPLQITRLSASSLMLSSEASVTFYFVLPVAVQSGASLVVSAPYPWLSENVETSSSATSAASWTLDSQALTEHATELLLQVSSTLQSLTTYGFVASVLHPSVELVDASAEDPRWWSLEIFTGVPSKGYRETPGTIPFEQRIAAGTVPGYSLRRMRDCEVVPWDNRIGESTPVLLRFMTTSAMDAVVATPVLVVHPPDAFRFTRPCQAIPPRPPLEEGALARRTLGGECKNNPGNTKVWLELGEAIASFVPYVVEIWSLEMPTQLMVIGNTWTLHLQRKQDLSDQTLSVNQETAECDGVQGFGLALPLVASFAQFGFASFRPLALSQVTLVFGTPEPTVGDYSIAIQGPVGAFFPRDCTGSLLDRVVSLASAALAGILTGCVGGGGDPDRADAMLSFQYDGYGGLVVGEVYALTFEVTNRPYISGLEPHSNSWRLSISDPVWSFTEAIAAGIPSYDLTRPVLIDFRVSSKKSSDVHSLAAPEKANMTLRFTLPEAQPAGTEMWISAPPDSFTFAAPCLISNPDLDWVPDARASRQDELSEMVFAGSCLPSCVLLAPRSCDVQPSSARLVVDLDLEASVPYCFAIECFSPKLSQGGAGLWSVDFFSEGLLRESTGPVYGPQAGALPLPSADFGHEFVVSPSTKSRAAAAVMLTFTFSLPLPFNGSVTIIPPAVSGLLAHTATPEEETATSPPLAEDMDLGRIGVPFFDFTNACNNLQNASPLPPWSCRSSLRAVALLSGWAAFQRYSFVLQEVPGAVATGASRLHQDAQLPPFTLLAVADETEFTAGGIKRSAVVAMGEAPGWPLAAELRVQRMSVELPLLDMPGYSQLSVAVRLLTVLSDRPARLLVKPAAWFQFAWDVTWPVPRVQEGSGFGDECQPELDTELACGSVRCYVSATRAGESIELPHCSEPGCCYGSARFGAAAYVQLLPSALASPLLPGTQIEVTFLDVKTSSSLAGGSAVWTIASEGSSGGRYDIVDEAQHESPKLYEGLRRAVVEPTVGTLAYDGDLVVILFELETALPRVSVVLSILAPPGFIFRSGPLEWTTQARLTYMKAWIKAGLPESQALQGNGNIAANTLPSGILVNLHGPRLDLEIPAALGGGSLVLPLVPYALAASVDCPDARPGRDESFWFLQTFADTRQVHWGRMSGFVLRGSVLQIQVNPSSLLPLYPRNVLRLSFVLSQDLPRAAPAPAGAAPCGTACSSRVLVIPPVGYVFPEDCEAIEEAAFMDGSAGLPPPYYCRGETRGAYSNASFILLEAEDSSRSGMLLQDKEYQVVLLVRNPLFSPDATILNNWIFMTRWAATSALFETLHQAAIPGFSLSGMEGFIAPNSVHPGAFHLLNVTVLPRNDTSTGAARLLALLIVAPRGTELTCTGFLPGTLGGGEGPGGWHGSPERFACTTQDALPSSGPCADAGVSVPPGLWIMCLAAPRRPVWGASAGILQAASCAGDEASCPVHAPYSLGSGTQAFVGEELWFGIYVTNAVYMPFDNTWLLAVLGDSGEPVEGLKLLDVAGIEGYQLMRPNT</sequence>
<protein>
    <recommendedName>
        <fullName evidence="4">EGF-like domain-containing protein</fullName>
    </recommendedName>
</protein>
<feature type="chain" id="PRO_5041424773" description="EGF-like domain-containing protein" evidence="1">
    <location>
        <begin position="17"/>
        <end position="2147"/>
    </location>
</feature>
<evidence type="ECO:0000256" key="1">
    <source>
        <dbReference type="SAM" id="SignalP"/>
    </source>
</evidence>
<dbReference type="EMBL" id="CAUJNA010000748">
    <property type="protein sequence ID" value="CAJ1380815.1"/>
    <property type="molecule type" value="Genomic_DNA"/>
</dbReference>
<keyword evidence="1" id="KW-0732">Signal</keyword>
<organism evidence="2 3">
    <name type="scientific">Effrenium voratum</name>
    <dbReference type="NCBI Taxonomy" id="2562239"/>
    <lineage>
        <taxon>Eukaryota</taxon>
        <taxon>Sar</taxon>
        <taxon>Alveolata</taxon>
        <taxon>Dinophyceae</taxon>
        <taxon>Suessiales</taxon>
        <taxon>Symbiodiniaceae</taxon>
        <taxon>Effrenium</taxon>
    </lineage>
</organism>